<dbReference type="InterPro" id="IPR041255">
    <property type="entry name" value="LpxI_N"/>
</dbReference>
<dbReference type="EMBL" id="RCTF01000011">
    <property type="protein sequence ID" value="RLP77220.1"/>
    <property type="molecule type" value="Genomic_DNA"/>
</dbReference>
<evidence type="ECO:0000256" key="1">
    <source>
        <dbReference type="SAM" id="MobiDB-lite"/>
    </source>
</evidence>
<comment type="caution">
    <text evidence="4">The sequence shown here is derived from an EMBL/GenBank/DDBJ whole genome shotgun (WGS) entry which is preliminary data.</text>
</comment>
<evidence type="ECO:0000313" key="5">
    <source>
        <dbReference type="Proteomes" id="UP000269692"/>
    </source>
</evidence>
<evidence type="ECO:0000259" key="3">
    <source>
        <dbReference type="Pfam" id="PF17930"/>
    </source>
</evidence>
<keyword evidence="5" id="KW-1185">Reference proteome</keyword>
<dbReference type="Gene3D" id="3.40.140.80">
    <property type="match status" value="1"/>
</dbReference>
<dbReference type="InterPro" id="IPR010415">
    <property type="entry name" value="LpxI_C"/>
</dbReference>
<dbReference type="AlphaFoldDB" id="A0A3L7ABP1"/>
<reference evidence="4 5" key="1">
    <citation type="submission" date="2018-10" db="EMBL/GenBank/DDBJ databases">
        <title>Xanthobacter tagetidis genome sequencing and assembly.</title>
        <authorList>
            <person name="Maclea K.S."/>
            <person name="Goen A.E."/>
            <person name="Fatima S.A."/>
        </authorList>
    </citation>
    <scope>NUCLEOTIDE SEQUENCE [LARGE SCALE GENOMIC DNA]</scope>
    <source>
        <strain evidence="4 5">ATCC 700314</strain>
    </source>
</reference>
<dbReference type="Gene3D" id="3.40.50.20">
    <property type="match status" value="1"/>
</dbReference>
<feature type="domain" description="LpxI C-terminal" evidence="2">
    <location>
        <begin position="158"/>
        <end position="295"/>
    </location>
</feature>
<dbReference type="InterPro" id="IPR043167">
    <property type="entry name" value="LpxI_C_sf"/>
</dbReference>
<organism evidence="4 5">
    <name type="scientific">Xanthobacter tagetidis</name>
    <dbReference type="NCBI Taxonomy" id="60216"/>
    <lineage>
        <taxon>Bacteria</taxon>
        <taxon>Pseudomonadati</taxon>
        <taxon>Pseudomonadota</taxon>
        <taxon>Alphaproteobacteria</taxon>
        <taxon>Hyphomicrobiales</taxon>
        <taxon>Xanthobacteraceae</taxon>
        <taxon>Xanthobacter</taxon>
    </lineage>
</organism>
<feature type="region of interest" description="Disordered" evidence="1">
    <location>
        <begin position="1"/>
        <end position="24"/>
    </location>
</feature>
<proteinExistence type="predicted"/>
<accession>A0A3L7ABP1</accession>
<evidence type="ECO:0000313" key="4">
    <source>
        <dbReference type="EMBL" id="RLP77220.1"/>
    </source>
</evidence>
<dbReference type="Proteomes" id="UP000269692">
    <property type="component" value="Unassembled WGS sequence"/>
</dbReference>
<dbReference type="PANTHER" id="PTHR39962:SF1">
    <property type="entry name" value="LPXI FAMILY PROTEIN"/>
    <property type="match status" value="1"/>
</dbReference>
<name>A0A3L7ABP1_9HYPH</name>
<evidence type="ECO:0000259" key="2">
    <source>
        <dbReference type="Pfam" id="PF06230"/>
    </source>
</evidence>
<gene>
    <name evidence="4" type="ORF">D9R14_14185</name>
</gene>
<dbReference type="OrthoDB" id="9789836at2"/>
<feature type="domain" description="LpxI N-terminal" evidence="3">
    <location>
        <begin position="27"/>
        <end position="155"/>
    </location>
</feature>
<protein>
    <submittedName>
        <fullName evidence="4">LpxI family protein</fullName>
    </submittedName>
</protein>
<dbReference type="Pfam" id="PF06230">
    <property type="entry name" value="LpxI_C"/>
    <property type="match status" value="1"/>
</dbReference>
<dbReference type="Pfam" id="PF17930">
    <property type="entry name" value="LpxI_N"/>
    <property type="match status" value="1"/>
</dbReference>
<sequence>MEAPATGPGAGALSPRGRRGPTGEGPLGIVAGSGAFPGAVADAALAEGRKVILFLIQGFADPALERYEHVWFRLGSLGKVAAMGRARGIRDLVMVGGLTRPRLRDIGFDFTMLRLLPRIARLFRGGDNHLLSGVLELVQEQGFHLVGAHEVAPRLLLPEGVLGSCRPSPEDEADMAKGLAVIRTLGPFDVGQAVIVADGWVVAVEAAEGTDQMLARFGEMRRSGRIRLAKRQGVLVKAPKPGQDRRIDLPSLGPHTVERAAAVGLAGIAFEARGAIVPDVETLVAAADAADLYVVGMAAGAAARTAGSGADGGN</sequence>
<dbReference type="InterPro" id="IPR053174">
    <property type="entry name" value="LpxI"/>
</dbReference>
<dbReference type="PANTHER" id="PTHR39962">
    <property type="entry name" value="BLL4848 PROTEIN"/>
    <property type="match status" value="1"/>
</dbReference>